<feature type="compositionally biased region" description="Polar residues" evidence="1">
    <location>
        <begin position="44"/>
        <end position="73"/>
    </location>
</feature>
<dbReference type="AlphaFoldDB" id="A0AAN6ZLU6"/>
<keyword evidence="3" id="KW-1185">Reference proteome</keyword>
<feature type="compositionally biased region" description="Polar residues" evidence="1">
    <location>
        <begin position="81"/>
        <end position="95"/>
    </location>
</feature>
<dbReference type="Proteomes" id="UP001302676">
    <property type="component" value="Unassembled WGS sequence"/>
</dbReference>
<dbReference type="EMBL" id="MU853595">
    <property type="protein sequence ID" value="KAK4142628.1"/>
    <property type="molecule type" value="Genomic_DNA"/>
</dbReference>
<proteinExistence type="predicted"/>
<evidence type="ECO:0000256" key="1">
    <source>
        <dbReference type="SAM" id="MobiDB-lite"/>
    </source>
</evidence>
<protein>
    <submittedName>
        <fullName evidence="2">Uncharacterized protein</fullName>
    </submittedName>
</protein>
<feature type="region of interest" description="Disordered" evidence="1">
    <location>
        <begin position="1"/>
        <end position="95"/>
    </location>
</feature>
<feature type="region of interest" description="Disordered" evidence="1">
    <location>
        <begin position="120"/>
        <end position="189"/>
    </location>
</feature>
<gene>
    <name evidence="2" type="ORF">C8A04DRAFT_38156</name>
</gene>
<evidence type="ECO:0000313" key="2">
    <source>
        <dbReference type="EMBL" id="KAK4142628.1"/>
    </source>
</evidence>
<reference evidence="2" key="1">
    <citation type="journal article" date="2023" name="Mol. Phylogenet. Evol.">
        <title>Genome-scale phylogeny and comparative genomics of the fungal order Sordariales.</title>
        <authorList>
            <person name="Hensen N."/>
            <person name="Bonometti L."/>
            <person name="Westerberg I."/>
            <person name="Brannstrom I.O."/>
            <person name="Guillou S."/>
            <person name="Cros-Aarteil S."/>
            <person name="Calhoun S."/>
            <person name="Haridas S."/>
            <person name="Kuo A."/>
            <person name="Mondo S."/>
            <person name="Pangilinan J."/>
            <person name="Riley R."/>
            <person name="LaButti K."/>
            <person name="Andreopoulos B."/>
            <person name="Lipzen A."/>
            <person name="Chen C."/>
            <person name="Yan M."/>
            <person name="Daum C."/>
            <person name="Ng V."/>
            <person name="Clum A."/>
            <person name="Steindorff A."/>
            <person name="Ohm R.A."/>
            <person name="Martin F."/>
            <person name="Silar P."/>
            <person name="Natvig D.O."/>
            <person name="Lalanne C."/>
            <person name="Gautier V."/>
            <person name="Ament-Velasquez S.L."/>
            <person name="Kruys A."/>
            <person name="Hutchinson M.I."/>
            <person name="Powell A.J."/>
            <person name="Barry K."/>
            <person name="Miller A.N."/>
            <person name="Grigoriev I.V."/>
            <person name="Debuchy R."/>
            <person name="Gladieux P."/>
            <person name="Hiltunen Thoren M."/>
            <person name="Johannesson H."/>
        </authorList>
    </citation>
    <scope>NUCLEOTIDE SEQUENCE</scope>
    <source>
        <strain evidence="2">CBS 141.50</strain>
    </source>
</reference>
<dbReference type="Gene3D" id="3.30.160.60">
    <property type="entry name" value="Classic Zinc Finger"/>
    <property type="match status" value="1"/>
</dbReference>
<feature type="compositionally biased region" description="Polar residues" evidence="1">
    <location>
        <begin position="1"/>
        <end position="33"/>
    </location>
</feature>
<sequence length="360" mass="38995">MDPTHSSSQQFEDTYSQTPRSRAGNRISTTEGLLQNLHLAETGSFETESYTTSRPPSSQGLASPTYLSPSLSHSPGYLTTPLGQPHSSFPPLSSETTISDAEWSYECLLETVMESSSGLMPPHDLGAYGSDVSLTPPSGSRSVTASPPRTALTAEQRELKRQRDQARHNSKMQARGRRTDSASSVYSPPVSLADMTSAASSMPVYTTAPSQLPLLAEPSVPQYMPPFSPPLQDQNQAAMFTNSYNSQSYLADYSSYPTSTAPGLPPHYGMGMYPVPPVIPPGPDANGQVRVVHSRPKPQCWEHGCNGRQFSTFSNLLRHQREKSGQAAKATCPNCGAEFTRTTARNGHLLHDKCKKKGSN</sequence>
<dbReference type="GeneID" id="87820749"/>
<feature type="compositionally biased region" description="Basic and acidic residues" evidence="1">
    <location>
        <begin position="155"/>
        <end position="167"/>
    </location>
</feature>
<dbReference type="RefSeq" id="XP_062635999.1">
    <property type="nucleotide sequence ID" value="XM_062784136.1"/>
</dbReference>
<accession>A0AAN6ZLU6</accession>
<reference evidence="2" key="2">
    <citation type="submission" date="2023-05" db="EMBL/GenBank/DDBJ databases">
        <authorList>
            <consortium name="Lawrence Berkeley National Laboratory"/>
            <person name="Steindorff A."/>
            <person name="Hensen N."/>
            <person name="Bonometti L."/>
            <person name="Westerberg I."/>
            <person name="Brannstrom I.O."/>
            <person name="Guillou S."/>
            <person name="Cros-Aarteil S."/>
            <person name="Calhoun S."/>
            <person name="Haridas S."/>
            <person name="Kuo A."/>
            <person name="Mondo S."/>
            <person name="Pangilinan J."/>
            <person name="Riley R."/>
            <person name="Labutti K."/>
            <person name="Andreopoulos B."/>
            <person name="Lipzen A."/>
            <person name="Chen C."/>
            <person name="Yanf M."/>
            <person name="Daum C."/>
            <person name="Ng V."/>
            <person name="Clum A."/>
            <person name="Ohm R."/>
            <person name="Martin F."/>
            <person name="Silar P."/>
            <person name="Natvig D."/>
            <person name="Lalanne C."/>
            <person name="Gautier V."/>
            <person name="Ament-Velasquez S.L."/>
            <person name="Kruys A."/>
            <person name="Hutchinson M.I."/>
            <person name="Powell A.J."/>
            <person name="Barry K."/>
            <person name="Miller A.N."/>
            <person name="Grigoriev I.V."/>
            <person name="Debuchy R."/>
            <person name="Gladieux P."/>
            <person name="Thoren M.H."/>
            <person name="Johannesson H."/>
        </authorList>
    </citation>
    <scope>NUCLEOTIDE SEQUENCE</scope>
    <source>
        <strain evidence="2">CBS 141.50</strain>
    </source>
</reference>
<evidence type="ECO:0000313" key="3">
    <source>
        <dbReference type="Proteomes" id="UP001302676"/>
    </source>
</evidence>
<organism evidence="2 3">
    <name type="scientific">Dichotomopilus funicola</name>
    <dbReference type="NCBI Taxonomy" id="1934379"/>
    <lineage>
        <taxon>Eukaryota</taxon>
        <taxon>Fungi</taxon>
        <taxon>Dikarya</taxon>
        <taxon>Ascomycota</taxon>
        <taxon>Pezizomycotina</taxon>
        <taxon>Sordariomycetes</taxon>
        <taxon>Sordariomycetidae</taxon>
        <taxon>Sordariales</taxon>
        <taxon>Chaetomiaceae</taxon>
        <taxon>Dichotomopilus</taxon>
    </lineage>
</organism>
<comment type="caution">
    <text evidence="2">The sequence shown here is derived from an EMBL/GenBank/DDBJ whole genome shotgun (WGS) entry which is preliminary data.</text>
</comment>
<name>A0AAN6ZLU6_9PEZI</name>
<feature type="compositionally biased region" description="Polar residues" evidence="1">
    <location>
        <begin position="132"/>
        <end position="147"/>
    </location>
</feature>